<dbReference type="AlphaFoldDB" id="W6QAL2"/>
<name>W6QAL2_PENRF</name>
<dbReference type="Proteomes" id="UP000030686">
    <property type="component" value="Unassembled WGS sequence"/>
</dbReference>
<sequence length="50" mass="5969">MISINCFKILHPKNHFNQKSTLNHIYNASTLKRRMKRNGLEPQESRKECL</sequence>
<evidence type="ECO:0000313" key="1">
    <source>
        <dbReference type="EMBL" id="CDM33071.1"/>
    </source>
</evidence>
<organism evidence="1 2">
    <name type="scientific">Penicillium roqueforti (strain FM164)</name>
    <dbReference type="NCBI Taxonomy" id="1365484"/>
    <lineage>
        <taxon>Eukaryota</taxon>
        <taxon>Fungi</taxon>
        <taxon>Dikarya</taxon>
        <taxon>Ascomycota</taxon>
        <taxon>Pezizomycotina</taxon>
        <taxon>Eurotiomycetes</taxon>
        <taxon>Eurotiomycetidae</taxon>
        <taxon>Eurotiales</taxon>
        <taxon>Aspergillaceae</taxon>
        <taxon>Penicillium</taxon>
    </lineage>
</organism>
<protein>
    <submittedName>
        <fullName evidence="1">Genomic scaffold, ProqFM164S02</fullName>
    </submittedName>
</protein>
<accession>W6QAL2</accession>
<proteinExistence type="predicted"/>
<evidence type="ECO:0000313" key="2">
    <source>
        <dbReference type="Proteomes" id="UP000030686"/>
    </source>
</evidence>
<keyword evidence="2" id="KW-1185">Reference proteome</keyword>
<gene>
    <name evidence="1" type="ORF">PROQFM164_S02g003222</name>
</gene>
<reference evidence="1" key="1">
    <citation type="journal article" date="2014" name="Nat. Commun.">
        <title>Multiple recent horizontal transfers of a large genomic region in cheese making fungi.</title>
        <authorList>
            <person name="Cheeseman K."/>
            <person name="Ropars J."/>
            <person name="Renault P."/>
            <person name="Dupont J."/>
            <person name="Gouzy J."/>
            <person name="Branca A."/>
            <person name="Abraham A.L."/>
            <person name="Ceppi M."/>
            <person name="Conseiller E."/>
            <person name="Debuchy R."/>
            <person name="Malagnac F."/>
            <person name="Goarin A."/>
            <person name="Silar P."/>
            <person name="Lacoste S."/>
            <person name="Sallet E."/>
            <person name="Bensimon A."/>
            <person name="Giraud T."/>
            <person name="Brygoo Y."/>
        </authorList>
    </citation>
    <scope>NUCLEOTIDE SEQUENCE [LARGE SCALE GENOMIC DNA]</scope>
    <source>
        <strain evidence="1">FM164</strain>
    </source>
</reference>
<dbReference type="EMBL" id="HG792016">
    <property type="protein sequence ID" value="CDM33071.1"/>
    <property type="molecule type" value="Genomic_DNA"/>
</dbReference>